<sequence length="289" mass="31608">MKRLWIAVLLLVLCGLASAEGVYAVRKRVEASMVVTGTIVVAPDGSVQSYELDKPDQLPPEVISLIRKASAGWRFEPVLSDGKPVAARAKMNLRVVAKREEGSEGYTARIAGATFGDGTSDEQVSFKDRHIAPRYPIRAIEARVSGTVYLIVRIDRDGKVADVSAEQVNLALVASASELRRWREILADASIQAAREWTYNPPASGPHAKDEYWIARVPVNFNLHQIGKPDTNRYGQWQGYVPGPKEPVPWLSKYPQASDDKGSAADALADNTVHMLGSGLRLVTPLDHS</sequence>
<dbReference type="Pfam" id="PF03544">
    <property type="entry name" value="TonB_C"/>
    <property type="match status" value="1"/>
</dbReference>
<name>A0ABW8K4F7_9GAMM</name>
<dbReference type="SUPFAM" id="SSF74653">
    <property type="entry name" value="TolA/TonB C-terminal domain"/>
    <property type="match status" value="1"/>
</dbReference>
<proteinExistence type="predicted"/>
<evidence type="ECO:0000313" key="4">
    <source>
        <dbReference type="Proteomes" id="UP001620408"/>
    </source>
</evidence>
<evidence type="ECO:0000256" key="1">
    <source>
        <dbReference type="SAM" id="SignalP"/>
    </source>
</evidence>
<evidence type="ECO:0000259" key="2">
    <source>
        <dbReference type="Pfam" id="PF03544"/>
    </source>
</evidence>
<dbReference type="Proteomes" id="UP001620408">
    <property type="component" value="Unassembled WGS sequence"/>
</dbReference>
<feature type="chain" id="PRO_5046716966" evidence="1">
    <location>
        <begin position="20"/>
        <end position="289"/>
    </location>
</feature>
<dbReference type="Gene3D" id="3.30.1150.10">
    <property type="match status" value="1"/>
</dbReference>
<keyword evidence="4" id="KW-1185">Reference proteome</keyword>
<feature type="signal peptide" evidence="1">
    <location>
        <begin position="1"/>
        <end position="19"/>
    </location>
</feature>
<gene>
    <name evidence="3" type="ORF">ISS97_10915</name>
</gene>
<reference evidence="3 4" key="1">
    <citation type="submission" date="2020-10" db="EMBL/GenBank/DDBJ databases">
        <title>Phylogeny of dyella-like bacteria.</title>
        <authorList>
            <person name="Fu J."/>
        </authorList>
    </citation>
    <scope>NUCLEOTIDE SEQUENCE [LARGE SCALE GENOMIC DNA]</scope>
    <source>
        <strain evidence="3 4">BB4</strain>
    </source>
</reference>
<comment type="caution">
    <text evidence="3">The sequence shown here is derived from an EMBL/GenBank/DDBJ whole genome shotgun (WGS) entry which is preliminary data.</text>
</comment>
<evidence type="ECO:0000313" key="3">
    <source>
        <dbReference type="EMBL" id="MFK2917772.1"/>
    </source>
</evidence>
<dbReference type="EMBL" id="JADIKD010000010">
    <property type="protein sequence ID" value="MFK2917772.1"/>
    <property type="molecule type" value="Genomic_DNA"/>
</dbReference>
<dbReference type="RefSeq" id="WP_379986662.1">
    <property type="nucleotide sequence ID" value="NZ_JADIKD010000010.1"/>
</dbReference>
<organism evidence="3 4">
    <name type="scientific">Dyella koreensis</name>
    <dbReference type="NCBI Taxonomy" id="311235"/>
    <lineage>
        <taxon>Bacteria</taxon>
        <taxon>Pseudomonadati</taxon>
        <taxon>Pseudomonadota</taxon>
        <taxon>Gammaproteobacteria</taxon>
        <taxon>Lysobacterales</taxon>
        <taxon>Rhodanobacteraceae</taxon>
        <taxon>Dyella</taxon>
    </lineage>
</organism>
<accession>A0ABW8K4F7</accession>
<feature type="domain" description="TonB C-terminal" evidence="2">
    <location>
        <begin position="132"/>
        <end position="223"/>
    </location>
</feature>
<dbReference type="InterPro" id="IPR037682">
    <property type="entry name" value="TonB_C"/>
</dbReference>
<keyword evidence="1" id="KW-0732">Signal</keyword>
<protein>
    <submittedName>
        <fullName evidence="3">Energy transducer TonB</fullName>
    </submittedName>
</protein>